<feature type="transmembrane region" description="Helical" evidence="11">
    <location>
        <begin position="9"/>
        <end position="34"/>
    </location>
</feature>
<dbReference type="InterPro" id="IPR003661">
    <property type="entry name" value="HisK_dim/P_dom"/>
</dbReference>
<evidence type="ECO:0000256" key="9">
    <source>
        <dbReference type="ARBA" id="ARBA00023012"/>
    </source>
</evidence>
<dbReference type="CDD" id="cd00082">
    <property type="entry name" value="HisKA"/>
    <property type="match status" value="1"/>
</dbReference>
<dbReference type="Proteomes" id="UP000824180">
    <property type="component" value="Unassembled WGS sequence"/>
</dbReference>
<evidence type="ECO:0000259" key="12">
    <source>
        <dbReference type="PROSITE" id="PS50109"/>
    </source>
</evidence>
<dbReference type="PRINTS" id="PR00344">
    <property type="entry name" value="BCTRLSENSOR"/>
</dbReference>
<evidence type="ECO:0000256" key="11">
    <source>
        <dbReference type="SAM" id="Phobius"/>
    </source>
</evidence>
<dbReference type="InterPro" id="IPR003594">
    <property type="entry name" value="HATPase_dom"/>
</dbReference>
<dbReference type="PANTHER" id="PTHR45528">
    <property type="entry name" value="SENSOR HISTIDINE KINASE CPXA"/>
    <property type="match status" value="1"/>
</dbReference>
<evidence type="ECO:0000256" key="2">
    <source>
        <dbReference type="ARBA" id="ARBA00004141"/>
    </source>
</evidence>
<evidence type="ECO:0000313" key="14">
    <source>
        <dbReference type="Proteomes" id="UP000824180"/>
    </source>
</evidence>
<evidence type="ECO:0000256" key="10">
    <source>
        <dbReference type="ARBA" id="ARBA00023136"/>
    </source>
</evidence>
<name>A0A9E2KV49_9LACO</name>
<proteinExistence type="predicted"/>
<protein>
    <recommendedName>
        <fullName evidence="3">histidine kinase</fullName>
        <ecNumber evidence="3">2.7.13.3</ecNumber>
    </recommendedName>
</protein>
<evidence type="ECO:0000256" key="3">
    <source>
        <dbReference type="ARBA" id="ARBA00012438"/>
    </source>
</evidence>
<dbReference type="SUPFAM" id="SSF55874">
    <property type="entry name" value="ATPase domain of HSP90 chaperone/DNA topoisomerase II/histidine kinase"/>
    <property type="match status" value="1"/>
</dbReference>
<dbReference type="Pfam" id="PF00512">
    <property type="entry name" value="HisKA"/>
    <property type="match status" value="1"/>
</dbReference>
<keyword evidence="6 11" id="KW-0812">Transmembrane</keyword>
<dbReference type="GO" id="GO:0000155">
    <property type="term" value="F:phosphorelay sensor kinase activity"/>
    <property type="evidence" value="ECO:0007669"/>
    <property type="project" value="InterPro"/>
</dbReference>
<evidence type="ECO:0000256" key="8">
    <source>
        <dbReference type="ARBA" id="ARBA00022989"/>
    </source>
</evidence>
<dbReference type="InterPro" id="IPR050398">
    <property type="entry name" value="HssS/ArlS-like"/>
</dbReference>
<organism evidence="13 14">
    <name type="scientific">Candidatus Limosilactobacillus merdavium</name>
    <dbReference type="NCBI Taxonomy" id="2838651"/>
    <lineage>
        <taxon>Bacteria</taxon>
        <taxon>Bacillati</taxon>
        <taxon>Bacillota</taxon>
        <taxon>Bacilli</taxon>
        <taxon>Lactobacillales</taxon>
        <taxon>Lactobacillaceae</taxon>
        <taxon>Limosilactobacillus</taxon>
    </lineage>
</organism>
<dbReference type="Gene3D" id="1.10.287.130">
    <property type="match status" value="1"/>
</dbReference>
<dbReference type="Pfam" id="PF02518">
    <property type="entry name" value="HATPase_c"/>
    <property type="match status" value="1"/>
</dbReference>
<comment type="catalytic activity">
    <reaction evidence="1">
        <text>ATP + protein L-histidine = ADP + protein N-phospho-L-histidine.</text>
        <dbReference type="EC" id="2.7.13.3"/>
    </reaction>
</comment>
<keyword evidence="4" id="KW-0597">Phosphoprotein</keyword>
<evidence type="ECO:0000256" key="1">
    <source>
        <dbReference type="ARBA" id="ARBA00000085"/>
    </source>
</evidence>
<dbReference type="InterPro" id="IPR036097">
    <property type="entry name" value="HisK_dim/P_sf"/>
</dbReference>
<dbReference type="CDD" id="cd00075">
    <property type="entry name" value="HATPase"/>
    <property type="match status" value="1"/>
</dbReference>
<dbReference type="EC" id="2.7.13.3" evidence="3"/>
<reference evidence="13" key="2">
    <citation type="submission" date="2021-04" db="EMBL/GenBank/DDBJ databases">
        <authorList>
            <person name="Gilroy R."/>
        </authorList>
    </citation>
    <scope>NUCLEOTIDE SEQUENCE</scope>
    <source>
        <strain evidence="13">876</strain>
    </source>
</reference>
<evidence type="ECO:0000256" key="5">
    <source>
        <dbReference type="ARBA" id="ARBA00022679"/>
    </source>
</evidence>
<dbReference type="PROSITE" id="PS50109">
    <property type="entry name" value="HIS_KIN"/>
    <property type="match status" value="1"/>
</dbReference>
<dbReference type="AlphaFoldDB" id="A0A9E2KV49"/>
<feature type="transmembrane region" description="Helical" evidence="11">
    <location>
        <begin position="161"/>
        <end position="183"/>
    </location>
</feature>
<keyword evidence="10 11" id="KW-0472">Membrane</keyword>
<evidence type="ECO:0000256" key="7">
    <source>
        <dbReference type="ARBA" id="ARBA00022777"/>
    </source>
</evidence>
<reference evidence="13" key="1">
    <citation type="journal article" date="2021" name="PeerJ">
        <title>Extensive microbial diversity within the chicken gut microbiome revealed by metagenomics and culture.</title>
        <authorList>
            <person name="Gilroy R."/>
            <person name="Ravi A."/>
            <person name="Getino M."/>
            <person name="Pursley I."/>
            <person name="Horton D.L."/>
            <person name="Alikhan N.F."/>
            <person name="Baker D."/>
            <person name="Gharbi K."/>
            <person name="Hall N."/>
            <person name="Watson M."/>
            <person name="Adriaenssens E.M."/>
            <person name="Foster-Nyarko E."/>
            <person name="Jarju S."/>
            <person name="Secka A."/>
            <person name="Antonio M."/>
            <person name="Oren A."/>
            <person name="Chaudhuri R.R."/>
            <person name="La Ragione R."/>
            <person name="Hildebrand F."/>
            <person name="Pallen M.J."/>
        </authorList>
    </citation>
    <scope>NUCLEOTIDE SEQUENCE</scope>
    <source>
        <strain evidence="13">876</strain>
    </source>
</reference>
<sequence length="421" mass="47867">MIQHFRKMYIIFSTIALFVVIMTIVGSISAVTYFRAHQEVETVLTVLSNNEGQMPSSRRPPKQLQNFSQRNLTQESMQQYRFFSSTVANDGTILDIDGAHISTVSTEQIRKLTQRVLRRGRTRGQVFYRQNSYAYRVNNRGNKKIVVFLDASLMTAKAWEVINLGLILGAISLVLYAIVLALFSKAAIRPIIQAEKRQKEFITNAGHELKTPLTVISANTEMQEMMNGEDDLTKSTKQQVSRLTALINHFVSLARLQERPQMTLEVINASEVTNRVADSFKAMIAQNGKSFKKSVVSGIHIKADEHYFYELISILLDNANKYCDPNGDIFLNLKLGRRKRNVILSVTNSFAKGENVDYNRFFERFYREDKARTISTESGYGIGLSMAQNIVKNFGGHIKADYSNGKISFIFTLKRVNNRNK</sequence>
<dbReference type="Gene3D" id="3.30.565.10">
    <property type="entry name" value="Histidine kinase-like ATPase, C-terminal domain"/>
    <property type="match status" value="1"/>
</dbReference>
<dbReference type="InterPro" id="IPR036890">
    <property type="entry name" value="HATPase_C_sf"/>
</dbReference>
<dbReference type="SMART" id="SM00388">
    <property type="entry name" value="HisKA"/>
    <property type="match status" value="1"/>
</dbReference>
<dbReference type="GO" id="GO:0016020">
    <property type="term" value="C:membrane"/>
    <property type="evidence" value="ECO:0007669"/>
    <property type="project" value="UniProtKB-SubCell"/>
</dbReference>
<comment type="subcellular location">
    <subcellularLocation>
        <location evidence="2">Membrane</location>
        <topology evidence="2">Multi-pass membrane protein</topology>
    </subcellularLocation>
</comment>
<gene>
    <name evidence="13" type="ORF">H9843_04975</name>
</gene>
<keyword evidence="5" id="KW-0808">Transferase</keyword>
<dbReference type="EMBL" id="JAHLFK010000054">
    <property type="protein sequence ID" value="MBU3830228.1"/>
    <property type="molecule type" value="Genomic_DNA"/>
</dbReference>
<evidence type="ECO:0000256" key="6">
    <source>
        <dbReference type="ARBA" id="ARBA00022692"/>
    </source>
</evidence>
<dbReference type="InterPro" id="IPR005467">
    <property type="entry name" value="His_kinase_dom"/>
</dbReference>
<feature type="domain" description="Histidine kinase" evidence="12">
    <location>
        <begin position="204"/>
        <end position="417"/>
    </location>
</feature>
<keyword evidence="7 13" id="KW-0418">Kinase</keyword>
<evidence type="ECO:0000313" key="13">
    <source>
        <dbReference type="EMBL" id="MBU3830228.1"/>
    </source>
</evidence>
<evidence type="ECO:0000256" key="4">
    <source>
        <dbReference type="ARBA" id="ARBA00022553"/>
    </source>
</evidence>
<dbReference type="InterPro" id="IPR004358">
    <property type="entry name" value="Sig_transdc_His_kin-like_C"/>
</dbReference>
<dbReference type="SMART" id="SM00387">
    <property type="entry name" value="HATPase_c"/>
    <property type="match status" value="1"/>
</dbReference>
<accession>A0A9E2KV49</accession>
<comment type="caution">
    <text evidence="13">The sequence shown here is derived from an EMBL/GenBank/DDBJ whole genome shotgun (WGS) entry which is preliminary data.</text>
</comment>
<dbReference type="SUPFAM" id="SSF47384">
    <property type="entry name" value="Homodimeric domain of signal transducing histidine kinase"/>
    <property type="match status" value="1"/>
</dbReference>
<keyword evidence="8 11" id="KW-1133">Transmembrane helix</keyword>
<keyword evidence="9" id="KW-0902">Two-component regulatory system</keyword>
<dbReference type="PANTHER" id="PTHR45528:SF12">
    <property type="entry name" value="SENSOR HISTIDINE KINASE ARSS"/>
    <property type="match status" value="1"/>
</dbReference>